<evidence type="ECO:0000313" key="7">
    <source>
        <dbReference type="Proteomes" id="UP001367676"/>
    </source>
</evidence>
<dbReference type="Pfam" id="PF00089">
    <property type="entry name" value="Trypsin"/>
    <property type="match status" value="1"/>
</dbReference>
<dbReference type="PRINTS" id="PR00722">
    <property type="entry name" value="CHYMOTRYPSIN"/>
</dbReference>
<comment type="caution">
    <text evidence="6">The sequence shown here is derived from an EMBL/GenBank/DDBJ whole genome shotgun (WGS) entry which is preliminary data.</text>
</comment>
<dbReference type="PROSITE" id="PS50240">
    <property type="entry name" value="TRYPSIN_DOM"/>
    <property type="match status" value="1"/>
</dbReference>
<accession>A0AAN9T6U9</accession>
<keyword evidence="2" id="KW-1015">Disulfide bond</keyword>
<dbReference type="GO" id="GO:0006508">
    <property type="term" value="P:proteolysis"/>
    <property type="evidence" value="ECO:0007669"/>
    <property type="project" value="InterPro"/>
</dbReference>
<dbReference type="GO" id="GO:0004252">
    <property type="term" value="F:serine-type endopeptidase activity"/>
    <property type="evidence" value="ECO:0007669"/>
    <property type="project" value="InterPro"/>
</dbReference>
<dbReference type="InterPro" id="IPR009003">
    <property type="entry name" value="Peptidase_S1_PA"/>
</dbReference>
<evidence type="ECO:0000256" key="1">
    <source>
        <dbReference type="ARBA" id="ARBA00022729"/>
    </source>
</evidence>
<dbReference type="SMART" id="SM00020">
    <property type="entry name" value="Tryp_SPc"/>
    <property type="match status" value="1"/>
</dbReference>
<dbReference type="InterPro" id="IPR001254">
    <property type="entry name" value="Trypsin_dom"/>
</dbReference>
<dbReference type="SUPFAM" id="SSF50494">
    <property type="entry name" value="Trypsin-like serine proteases"/>
    <property type="match status" value="1"/>
</dbReference>
<dbReference type="AlphaFoldDB" id="A0AAN9T6U9"/>
<name>A0AAN9T6U9_9HEMI</name>
<protein>
    <recommendedName>
        <fullName evidence="5">Peptidase S1 domain-containing protein</fullName>
    </recommendedName>
</protein>
<comment type="similarity">
    <text evidence="4">Belongs to the peptidase S1 family. CLIP subfamily.</text>
</comment>
<feature type="domain" description="Peptidase S1" evidence="5">
    <location>
        <begin position="145"/>
        <end position="350"/>
    </location>
</feature>
<dbReference type="EMBL" id="JBBCAQ010000036">
    <property type="protein sequence ID" value="KAK7575893.1"/>
    <property type="molecule type" value="Genomic_DNA"/>
</dbReference>
<reference evidence="6 7" key="1">
    <citation type="submission" date="2024-03" db="EMBL/GenBank/DDBJ databases">
        <title>Adaptation during the transition from Ophiocordyceps entomopathogen to insect associate is accompanied by gene loss and intensified selection.</title>
        <authorList>
            <person name="Ward C.M."/>
            <person name="Onetto C.A."/>
            <person name="Borneman A.R."/>
        </authorList>
    </citation>
    <scope>NUCLEOTIDE SEQUENCE [LARGE SCALE GENOMIC DNA]</scope>
    <source>
        <strain evidence="6">AWRI1</strain>
        <tissue evidence="6">Single Adult Female</tissue>
    </source>
</reference>
<sequence>MNHFSSSRLNFHLGVSFVVPMSQFSSRCAWRVAAKIELRIRTYTPITEYTCIKSGEFECVPETKCSKPPPAILWAVCGQEQGTGIQKVCCLKASVRITRQAKAPSAKDPYHVAQQKCTEYSAARFENKVLSSPDNKSSSTKRVLTCAGSRNMSDHAGILANLNEFPQMALVGYNNKSDRPNDTHWACGGTLISDKYVLTSAHCIKYDKDEANWVRFGELLVDDHNDGAQPQDFRIKKRILHPNYTNSLVNFDIMLLELEKAVKFTPFVRPVCLYTSPEVPADLQNKVFVSEWSIDDAIRSNDTGLAKVQMTVFNDTKCIAHYKGENRLAKGYDPTTMICAGDKTTVRDLCIVSTEY</sequence>
<keyword evidence="3" id="KW-0325">Glycoprotein</keyword>
<keyword evidence="1" id="KW-0732">Signal</keyword>
<evidence type="ECO:0000313" key="6">
    <source>
        <dbReference type="EMBL" id="KAK7575893.1"/>
    </source>
</evidence>
<dbReference type="FunFam" id="2.40.10.10:FF:000028">
    <property type="entry name" value="Serine protease easter"/>
    <property type="match status" value="1"/>
</dbReference>
<dbReference type="Proteomes" id="UP001367676">
    <property type="component" value="Unassembled WGS sequence"/>
</dbReference>
<evidence type="ECO:0000256" key="4">
    <source>
        <dbReference type="ARBA" id="ARBA00024195"/>
    </source>
</evidence>
<dbReference type="InterPro" id="IPR051487">
    <property type="entry name" value="Ser/Thr_Proteases_Immune/Dev"/>
</dbReference>
<organism evidence="6 7">
    <name type="scientific">Parthenolecanium corni</name>
    <dbReference type="NCBI Taxonomy" id="536013"/>
    <lineage>
        <taxon>Eukaryota</taxon>
        <taxon>Metazoa</taxon>
        <taxon>Ecdysozoa</taxon>
        <taxon>Arthropoda</taxon>
        <taxon>Hexapoda</taxon>
        <taxon>Insecta</taxon>
        <taxon>Pterygota</taxon>
        <taxon>Neoptera</taxon>
        <taxon>Paraneoptera</taxon>
        <taxon>Hemiptera</taxon>
        <taxon>Sternorrhyncha</taxon>
        <taxon>Coccoidea</taxon>
        <taxon>Coccidae</taxon>
        <taxon>Parthenolecanium</taxon>
    </lineage>
</organism>
<gene>
    <name evidence="6" type="ORF">V9T40_012179</name>
</gene>
<dbReference type="PANTHER" id="PTHR24256">
    <property type="entry name" value="TRYPTASE-RELATED"/>
    <property type="match status" value="1"/>
</dbReference>
<dbReference type="CDD" id="cd00190">
    <property type="entry name" value="Tryp_SPc"/>
    <property type="match status" value="1"/>
</dbReference>
<keyword evidence="7" id="KW-1185">Reference proteome</keyword>
<evidence type="ECO:0000256" key="2">
    <source>
        <dbReference type="ARBA" id="ARBA00023157"/>
    </source>
</evidence>
<dbReference type="InterPro" id="IPR001314">
    <property type="entry name" value="Peptidase_S1A"/>
</dbReference>
<dbReference type="Gene3D" id="2.40.10.10">
    <property type="entry name" value="Trypsin-like serine proteases"/>
    <property type="match status" value="1"/>
</dbReference>
<dbReference type="InterPro" id="IPR043504">
    <property type="entry name" value="Peptidase_S1_PA_chymotrypsin"/>
</dbReference>
<evidence type="ECO:0000256" key="3">
    <source>
        <dbReference type="ARBA" id="ARBA00023180"/>
    </source>
</evidence>
<evidence type="ECO:0000259" key="5">
    <source>
        <dbReference type="PROSITE" id="PS50240"/>
    </source>
</evidence>
<proteinExistence type="inferred from homology"/>